<evidence type="ECO:0000313" key="2">
    <source>
        <dbReference type="EMBL" id="SEM18350.1"/>
    </source>
</evidence>
<reference evidence="3" key="1">
    <citation type="submission" date="2016-10" db="EMBL/GenBank/DDBJ databases">
        <authorList>
            <person name="Varghese N."/>
            <person name="Submissions S."/>
        </authorList>
    </citation>
    <scope>NUCLEOTIDE SEQUENCE [LARGE SCALE GENOMIC DNA]</scope>
    <source>
        <strain evidence="3">DSM 17453</strain>
    </source>
</reference>
<protein>
    <submittedName>
        <fullName evidence="2">Helix-turn-helix domain-containing protein</fullName>
    </submittedName>
</protein>
<dbReference type="OrthoDB" id="1097811at2"/>
<evidence type="ECO:0000313" key="3">
    <source>
        <dbReference type="Proteomes" id="UP000199450"/>
    </source>
</evidence>
<proteinExistence type="predicted"/>
<sequence length="91" mass="10797">MNQIYLQNFTKEELIEDMKNVILSEIKNMMGNTSNRPDDTLLTRKEVSEYLRIHISSVGRWVKLDILKPHYIGNRVYFKKSELPTNKKNLI</sequence>
<organism evidence="2 3">
    <name type="scientific">Chryseobacterium taichungense</name>
    <dbReference type="NCBI Taxonomy" id="295069"/>
    <lineage>
        <taxon>Bacteria</taxon>
        <taxon>Pseudomonadati</taxon>
        <taxon>Bacteroidota</taxon>
        <taxon>Flavobacteriia</taxon>
        <taxon>Flavobacteriales</taxon>
        <taxon>Weeksellaceae</taxon>
        <taxon>Chryseobacterium group</taxon>
        <taxon>Chryseobacterium</taxon>
    </lineage>
</organism>
<dbReference type="InterPro" id="IPR041657">
    <property type="entry name" value="HTH_17"/>
</dbReference>
<keyword evidence="3" id="KW-1185">Reference proteome</keyword>
<evidence type="ECO:0000259" key="1">
    <source>
        <dbReference type="Pfam" id="PF12728"/>
    </source>
</evidence>
<feature type="domain" description="Helix-turn-helix" evidence="1">
    <location>
        <begin position="41"/>
        <end position="83"/>
    </location>
</feature>
<dbReference type="AlphaFoldDB" id="A0A1H7WA13"/>
<dbReference type="RefSeq" id="WP_089998323.1">
    <property type="nucleotide sequence ID" value="NZ_FOBV01000001.1"/>
</dbReference>
<dbReference type="Proteomes" id="UP000199450">
    <property type="component" value="Unassembled WGS sequence"/>
</dbReference>
<gene>
    <name evidence="2" type="ORF">SAMN05421856_101602</name>
</gene>
<name>A0A1H7WA13_9FLAO</name>
<dbReference type="EMBL" id="FOBV01000001">
    <property type="protein sequence ID" value="SEM18350.1"/>
    <property type="molecule type" value="Genomic_DNA"/>
</dbReference>
<dbReference type="Pfam" id="PF12728">
    <property type="entry name" value="HTH_17"/>
    <property type="match status" value="1"/>
</dbReference>
<accession>A0A1H7WA13</accession>